<proteinExistence type="predicted"/>
<evidence type="ECO:0000313" key="1">
    <source>
        <dbReference type="EMBL" id="MCW3169080.1"/>
    </source>
</evidence>
<evidence type="ECO:0000313" key="2">
    <source>
        <dbReference type="Proteomes" id="UP001163731"/>
    </source>
</evidence>
<dbReference type="EMBL" id="JAPDHW010000007">
    <property type="protein sequence ID" value="MCW3169080.1"/>
    <property type="molecule type" value="Genomic_DNA"/>
</dbReference>
<dbReference type="RefSeq" id="WP_264750259.1">
    <property type="nucleotide sequence ID" value="NZ_JAPDHW010000007.1"/>
</dbReference>
<comment type="caution">
    <text evidence="1">The sequence shown here is derived from an EMBL/GenBank/DDBJ whole genome shotgun (WGS) entry which is preliminary data.</text>
</comment>
<sequence>MNFLKKPYTYSIIFHPLAQTIEDVMNFKNHLTSEAGSYPSQNSLAHITIAGFEATENQLTGVKEYLKKFVENVVPFATLFNRLSCSAFSKCAVFLPSFEFTDRIHNITKNVRNIIPVTKMSEISPPHVSIGRDLSEDQLTIALQLFADKNFKFDCCQIALRKFDPNTGQYKIIQTFPFLGETSAKIGEQLSFDF</sequence>
<dbReference type="Gene3D" id="3.90.1140.10">
    <property type="entry name" value="Cyclic phosphodiesterase"/>
    <property type="match status" value="1"/>
</dbReference>
<accession>A0ABT3HZ47</accession>
<dbReference type="GO" id="GO:0016874">
    <property type="term" value="F:ligase activity"/>
    <property type="evidence" value="ECO:0007669"/>
    <property type="project" value="UniProtKB-KW"/>
</dbReference>
<keyword evidence="2" id="KW-1185">Reference proteome</keyword>
<dbReference type="Pfam" id="PF13563">
    <property type="entry name" value="2_5_RNA_ligase2"/>
    <property type="match status" value="1"/>
</dbReference>
<gene>
    <name evidence="1" type="ORF">OMO38_11150</name>
</gene>
<reference evidence="1" key="1">
    <citation type="submission" date="2022-10" db="EMBL/GenBank/DDBJ databases">
        <title>Chryseobacterium babae sp. nov. isolated from the gut of the beetle Oryctes rhinoceros, and Chryseobacterium kimseyorum sp. nov., isolated from a stick insect rearing cage.</title>
        <authorList>
            <person name="Shelomi M."/>
            <person name="Han C.-J."/>
            <person name="Chen W.-M."/>
            <person name="Chen H.-K."/>
            <person name="Liaw S.-J."/>
            <person name="Muhle E."/>
            <person name="Clermont D."/>
        </authorList>
    </citation>
    <scope>NUCLEOTIDE SEQUENCE</scope>
    <source>
        <strain evidence="1">09-1422</strain>
    </source>
</reference>
<dbReference type="SUPFAM" id="SSF55144">
    <property type="entry name" value="LigT-like"/>
    <property type="match status" value="1"/>
</dbReference>
<name>A0ABT3HZ47_9FLAO</name>
<dbReference type="Proteomes" id="UP001163731">
    <property type="component" value="Unassembled WGS sequence"/>
</dbReference>
<protein>
    <submittedName>
        <fullName evidence="1">2'-5' RNA ligase family protein</fullName>
    </submittedName>
</protein>
<organism evidence="1 2">
    <name type="scientific">Chryseobacterium kimseyorum</name>
    <dbReference type="NCBI Taxonomy" id="2984028"/>
    <lineage>
        <taxon>Bacteria</taxon>
        <taxon>Pseudomonadati</taxon>
        <taxon>Bacteroidota</taxon>
        <taxon>Flavobacteriia</taxon>
        <taxon>Flavobacteriales</taxon>
        <taxon>Weeksellaceae</taxon>
        <taxon>Chryseobacterium group</taxon>
        <taxon>Chryseobacterium</taxon>
    </lineage>
</organism>
<dbReference type="InterPro" id="IPR009097">
    <property type="entry name" value="Cyclic_Pdiesterase"/>
</dbReference>
<keyword evidence="1" id="KW-0436">Ligase</keyword>